<evidence type="ECO:0000313" key="5">
    <source>
        <dbReference type="Proteomes" id="UP001589855"/>
    </source>
</evidence>
<proteinExistence type="predicted"/>
<name>A0ABV6K0T1_9LACO</name>
<evidence type="ECO:0000256" key="3">
    <source>
        <dbReference type="SAM" id="SignalP"/>
    </source>
</evidence>
<keyword evidence="5" id="KW-1185">Reference proteome</keyword>
<dbReference type="Proteomes" id="UP001589855">
    <property type="component" value="Unassembled WGS sequence"/>
</dbReference>
<protein>
    <submittedName>
        <fullName evidence="4">DUF3862 domain-containing protein</fullName>
    </submittedName>
</protein>
<reference evidence="4 5" key="1">
    <citation type="submission" date="2024-09" db="EMBL/GenBank/DDBJ databases">
        <authorList>
            <person name="Sun Q."/>
            <person name="Mori K."/>
        </authorList>
    </citation>
    <scope>NUCLEOTIDE SEQUENCE [LARGE SCALE GENOMIC DNA]</scope>
    <source>
        <strain evidence="4 5">TBRC 4575</strain>
    </source>
</reference>
<dbReference type="RefSeq" id="WP_137645818.1">
    <property type="nucleotide sequence ID" value="NZ_BAABRM010000026.1"/>
</dbReference>
<dbReference type="InterPro" id="IPR037873">
    <property type="entry name" value="BamE-like"/>
</dbReference>
<feature type="region of interest" description="Disordered" evidence="2">
    <location>
        <begin position="21"/>
        <end position="55"/>
    </location>
</feature>
<organism evidence="4 5">
    <name type="scientific">Lactiplantibacillus plajomi</name>
    <dbReference type="NCBI Taxonomy" id="1457217"/>
    <lineage>
        <taxon>Bacteria</taxon>
        <taxon>Bacillati</taxon>
        <taxon>Bacillota</taxon>
        <taxon>Bacilli</taxon>
        <taxon>Lactobacillales</taxon>
        <taxon>Lactobacillaceae</taxon>
        <taxon>Lactiplantibacillus</taxon>
    </lineage>
</organism>
<evidence type="ECO:0000256" key="1">
    <source>
        <dbReference type="ARBA" id="ARBA00022729"/>
    </source>
</evidence>
<comment type="caution">
    <text evidence="4">The sequence shown here is derived from an EMBL/GenBank/DDBJ whole genome shotgun (WGS) entry which is preliminary data.</text>
</comment>
<evidence type="ECO:0000256" key="2">
    <source>
        <dbReference type="SAM" id="MobiDB-lite"/>
    </source>
</evidence>
<dbReference type="EMBL" id="JBHLUK010000014">
    <property type="protein sequence ID" value="MFC0423050.1"/>
    <property type="molecule type" value="Genomic_DNA"/>
</dbReference>
<feature type="signal peptide" evidence="3">
    <location>
        <begin position="1"/>
        <end position="20"/>
    </location>
</feature>
<feature type="chain" id="PRO_5045297947" evidence="3">
    <location>
        <begin position="21"/>
        <end position="216"/>
    </location>
</feature>
<evidence type="ECO:0000313" key="4">
    <source>
        <dbReference type="EMBL" id="MFC0423050.1"/>
    </source>
</evidence>
<feature type="compositionally biased region" description="Low complexity" evidence="2">
    <location>
        <begin position="21"/>
        <end position="32"/>
    </location>
</feature>
<gene>
    <name evidence="4" type="ORF">ACFFGS_02635</name>
</gene>
<dbReference type="Pfam" id="PF12978">
    <property type="entry name" value="DUF3862"/>
    <property type="match status" value="1"/>
</dbReference>
<feature type="compositionally biased region" description="Low complexity" evidence="2">
    <location>
        <begin position="39"/>
        <end position="53"/>
    </location>
</feature>
<sequence length="216" mass="22373">MNMKKVATLGVLLLTGATLTACGSSKESSSDSSTKESSAKSTTKTVKKSSSTSAKKEISLENYKSIKVALPNGGTSTSKSAVESMFGKSDQSTETSITGLDKKATQYTWTNVGKSLSGASVSVSFYGKQAVAKAYTNAKLTPNSKVTSDSIKNIKTGDSLESVESKLGTPNAESMSGSGALSAQILNYTSIKGKTGASVTFTFTNNKLISTTKTSF</sequence>
<accession>A0ABV6K0T1</accession>
<dbReference type="InterPro" id="IPR024418">
    <property type="entry name" value="DUF3862"/>
</dbReference>
<dbReference type="Gene3D" id="3.30.1450.10">
    <property type="match status" value="2"/>
</dbReference>
<dbReference type="PROSITE" id="PS51257">
    <property type="entry name" value="PROKAR_LIPOPROTEIN"/>
    <property type="match status" value="1"/>
</dbReference>
<keyword evidence="1 3" id="KW-0732">Signal</keyword>